<dbReference type="EMBL" id="JACMSC010000012">
    <property type="protein sequence ID" value="KAG6494611.1"/>
    <property type="molecule type" value="Genomic_DNA"/>
</dbReference>
<proteinExistence type="predicted"/>
<keyword evidence="1" id="KW-0732">Signal</keyword>
<keyword evidence="3" id="KW-1185">Reference proteome</keyword>
<sequence length="72" mass="7791">MPPFLTDFFAVSQFLRCRLGVAVCGGWGVLCGVERGPDERTGGGWIVGRGGQSYANADRNHHSGNSYPECSW</sequence>
<feature type="signal peptide" evidence="1">
    <location>
        <begin position="1"/>
        <end position="20"/>
    </location>
</feature>
<comment type="caution">
    <text evidence="2">The sequence shown here is derived from an EMBL/GenBank/DDBJ whole genome shotgun (WGS) entry which is preliminary data.</text>
</comment>
<accession>A0A8J5FVI8</accession>
<evidence type="ECO:0000256" key="1">
    <source>
        <dbReference type="SAM" id="SignalP"/>
    </source>
</evidence>
<name>A0A8J5FVI8_ZINOF</name>
<organism evidence="2 3">
    <name type="scientific">Zingiber officinale</name>
    <name type="common">Ginger</name>
    <name type="synonym">Amomum zingiber</name>
    <dbReference type="NCBI Taxonomy" id="94328"/>
    <lineage>
        <taxon>Eukaryota</taxon>
        <taxon>Viridiplantae</taxon>
        <taxon>Streptophyta</taxon>
        <taxon>Embryophyta</taxon>
        <taxon>Tracheophyta</taxon>
        <taxon>Spermatophyta</taxon>
        <taxon>Magnoliopsida</taxon>
        <taxon>Liliopsida</taxon>
        <taxon>Zingiberales</taxon>
        <taxon>Zingiberaceae</taxon>
        <taxon>Zingiber</taxon>
    </lineage>
</organism>
<evidence type="ECO:0000313" key="3">
    <source>
        <dbReference type="Proteomes" id="UP000734854"/>
    </source>
</evidence>
<evidence type="ECO:0008006" key="4">
    <source>
        <dbReference type="Google" id="ProtNLM"/>
    </source>
</evidence>
<feature type="chain" id="PRO_5035297471" description="Secreted protein" evidence="1">
    <location>
        <begin position="21"/>
        <end position="72"/>
    </location>
</feature>
<gene>
    <name evidence="2" type="ORF">ZIOFF_042371</name>
</gene>
<dbReference type="Proteomes" id="UP000734854">
    <property type="component" value="Unassembled WGS sequence"/>
</dbReference>
<reference evidence="2 3" key="1">
    <citation type="submission" date="2020-08" db="EMBL/GenBank/DDBJ databases">
        <title>Plant Genome Project.</title>
        <authorList>
            <person name="Zhang R.-G."/>
        </authorList>
    </citation>
    <scope>NUCLEOTIDE SEQUENCE [LARGE SCALE GENOMIC DNA]</scope>
    <source>
        <tissue evidence="2">Rhizome</tissue>
    </source>
</reference>
<evidence type="ECO:0000313" key="2">
    <source>
        <dbReference type="EMBL" id="KAG6494611.1"/>
    </source>
</evidence>
<dbReference type="AlphaFoldDB" id="A0A8J5FVI8"/>
<protein>
    <recommendedName>
        <fullName evidence="4">Secreted protein</fullName>
    </recommendedName>
</protein>